<evidence type="ECO:0000259" key="12">
    <source>
        <dbReference type="Pfam" id="PF00899"/>
    </source>
</evidence>
<reference evidence="13 14" key="1">
    <citation type="submission" date="2016-02" db="EMBL/GenBank/DDBJ databases">
        <title>Complete genome sequence and transcriptome regulation of the pentose utilising yeast Sugiyamaella lignohabitans.</title>
        <authorList>
            <person name="Bellasio M."/>
            <person name="Peymann A."/>
            <person name="Valli M."/>
            <person name="Sipitzky M."/>
            <person name="Graf A."/>
            <person name="Sauer M."/>
            <person name="Marx H."/>
            <person name="Mattanovich D."/>
        </authorList>
    </citation>
    <scope>NUCLEOTIDE SEQUENCE [LARGE SCALE GENOMIC DNA]</scope>
    <source>
        <strain evidence="13 14">CBS 10342</strain>
    </source>
</reference>
<dbReference type="Proteomes" id="UP000189580">
    <property type="component" value="Chromosome b"/>
</dbReference>
<sequence>MDRVKTELVVGAVALGALAGVAATLGVQFWSQSRAGGAPVAGKPGSDGLSSKTAVPAHDEDLIQEQLARNIAFLGEKGASKVRNSHIVIVGVGGVGSWVATMLVRSGVGKVTLIDFDQVTLSSLNRHATATLADVGTPKVHSVAKFLNSVAPWVEITPIVALWTKDSTHLLDGASFVVDCIDNIDTKVDLLEYCYKNEIPVISSMGAGCKADPTRIRVADLSMSIEDPLSRSTRRRLRLRGITTGIPVVFSAEKPGKDKAKLLELDEEEFQKGKVDELSVLQDFRVRILPVLGPLPAIFGLTIATHLLTFIGDYTSVYDPVLGGYSLAGKQRTKFYDSAMQSLIGQAARMGWKETRDVPVDLNDIGYLIDEVFCGKTITGQCNRICLTTWDPSKPMKIGNIVPVSKEQQNLHEKEIIKGNKSLEEVYSPDTLDHVRRRLDLGLWYDRFR</sequence>
<evidence type="ECO:0000256" key="3">
    <source>
        <dbReference type="ARBA" id="ARBA00022598"/>
    </source>
</evidence>
<dbReference type="GO" id="GO:0061503">
    <property type="term" value="F:tRNA threonylcarbamoyladenosine dehydratase"/>
    <property type="evidence" value="ECO:0007669"/>
    <property type="project" value="TreeGrafter"/>
</dbReference>
<evidence type="ECO:0000256" key="4">
    <source>
        <dbReference type="ARBA" id="ARBA00022692"/>
    </source>
</evidence>
<feature type="domain" description="THIF-type NAD/FAD binding fold" evidence="12">
    <location>
        <begin position="68"/>
        <end position="320"/>
    </location>
</feature>
<keyword evidence="4" id="KW-0812">Transmembrane</keyword>
<dbReference type="KEGG" id="slb:AWJ20_2524"/>
<comment type="similarity">
    <text evidence="2">Belongs to the HesA/MoeB/ThiF family.</text>
</comment>
<comment type="subcellular location">
    <subcellularLocation>
        <location evidence="1">Mitochondrion outer membrane</location>
        <topology evidence="1">Multi-pass membrane protein</topology>
    </subcellularLocation>
</comment>
<dbReference type="GO" id="GO:0005741">
    <property type="term" value="C:mitochondrial outer membrane"/>
    <property type="evidence" value="ECO:0007669"/>
    <property type="project" value="UniProtKB-SubCell"/>
</dbReference>
<keyword evidence="14" id="KW-1185">Reference proteome</keyword>
<dbReference type="SUPFAM" id="SSF69572">
    <property type="entry name" value="Activating enzymes of the ubiquitin-like proteins"/>
    <property type="match status" value="1"/>
</dbReference>
<organism evidence="13 14">
    <name type="scientific">Sugiyamaella lignohabitans</name>
    <dbReference type="NCBI Taxonomy" id="796027"/>
    <lineage>
        <taxon>Eukaryota</taxon>
        <taxon>Fungi</taxon>
        <taxon>Dikarya</taxon>
        <taxon>Ascomycota</taxon>
        <taxon>Saccharomycotina</taxon>
        <taxon>Dipodascomycetes</taxon>
        <taxon>Dipodascales</taxon>
        <taxon>Trichomonascaceae</taxon>
        <taxon>Sugiyamaella</taxon>
    </lineage>
</organism>
<keyword evidence="8" id="KW-1133">Transmembrane helix</keyword>
<comment type="function">
    <text evidence="11">Catalyzes the ATP-dependent dehydration of threonylcarbamoyladenosine at position 37 (t(6)A37) to form cyclic t(6)A37 (ct(6)A37) in tRNAs that read codons beginning with adenine.</text>
</comment>
<evidence type="ECO:0000256" key="6">
    <source>
        <dbReference type="ARBA" id="ARBA00022787"/>
    </source>
</evidence>
<dbReference type="FunFam" id="3.40.50.720:FF:000125">
    <property type="entry name" value="tRNA threonylcarbamoyladenosine dehydratase 2-like"/>
    <property type="match status" value="1"/>
</dbReference>
<name>A0A167F7I1_9ASCO</name>
<dbReference type="PANTHER" id="PTHR43267">
    <property type="entry name" value="TRNA THREONYLCARBAMOYLADENOSINE DEHYDRATASE"/>
    <property type="match status" value="1"/>
</dbReference>
<dbReference type="InterPro" id="IPR000594">
    <property type="entry name" value="ThiF_NAD_FAD-bd"/>
</dbReference>
<keyword evidence="7" id="KW-0067">ATP-binding</keyword>
<keyword evidence="5" id="KW-0547">Nucleotide-binding</keyword>
<evidence type="ECO:0000256" key="9">
    <source>
        <dbReference type="ARBA" id="ARBA00023128"/>
    </source>
</evidence>
<evidence type="ECO:0000256" key="11">
    <source>
        <dbReference type="ARBA" id="ARBA00060084"/>
    </source>
</evidence>
<keyword evidence="9" id="KW-0496">Mitochondrion</keyword>
<dbReference type="GeneID" id="30034445"/>
<keyword evidence="3" id="KW-0436">Ligase</keyword>
<evidence type="ECO:0000256" key="7">
    <source>
        <dbReference type="ARBA" id="ARBA00022840"/>
    </source>
</evidence>
<dbReference type="Pfam" id="PF00899">
    <property type="entry name" value="ThiF"/>
    <property type="match status" value="1"/>
</dbReference>
<dbReference type="CDD" id="cd00755">
    <property type="entry name" value="YgdL_like"/>
    <property type="match status" value="1"/>
</dbReference>
<dbReference type="InterPro" id="IPR045886">
    <property type="entry name" value="ThiF/MoeB/HesA"/>
</dbReference>
<evidence type="ECO:0000256" key="1">
    <source>
        <dbReference type="ARBA" id="ARBA00004374"/>
    </source>
</evidence>
<evidence type="ECO:0000313" key="13">
    <source>
        <dbReference type="EMBL" id="ANB14909.1"/>
    </source>
</evidence>
<evidence type="ECO:0000256" key="8">
    <source>
        <dbReference type="ARBA" id="ARBA00022989"/>
    </source>
</evidence>
<protein>
    <submittedName>
        <fullName evidence="13">Tcd2p</fullName>
    </submittedName>
</protein>
<evidence type="ECO:0000313" key="14">
    <source>
        <dbReference type="Proteomes" id="UP000189580"/>
    </source>
</evidence>
<dbReference type="PANTHER" id="PTHR43267:SF2">
    <property type="entry name" value="TRNA THREONYLCARBAMOYLADENOSINE DEHYDRATASE 1-RELATED"/>
    <property type="match status" value="1"/>
</dbReference>
<dbReference type="GO" id="GO:0061504">
    <property type="term" value="P:cyclic threonylcarbamoyladenosine biosynthetic process"/>
    <property type="evidence" value="ECO:0007669"/>
    <property type="project" value="TreeGrafter"/>
</dbReference>
<evidence type="ECO:0000256" key="10">
    <source>
        <dbReference type="ARBA" id="ARBA00023136"/>
    </source>
</evidence>
<dbReference type="Gene3D" id="3.40.50.720">
    <property type="entry name" value="NAD(P)-binding Rossmann-like Domain"/>
    <property type="match status" value="1"/>
</dbReference>
<keyword evidence="6" id="KW-1000">Mitochondrion outer membrane</keyword>
<proteinExistence type="inferred from homology"/>
<dbReference type="GO" id="GO:0008641">
    <property type="term" value="F:ubiquitin-like modifier activating enzyme activity"/>
    <property type="evidence" value="ECO:0007669"/>
    <property type="project" value="InterPro"/>
</dbReference>
<keyword evidence="10" id="KW-0472">Membrane</keyword>
<evidence type="ECO:0000256" key="2">
    <source>
        <dbReference type="ARBA" id="ARBA00009919"/>
    </source>
</evidence>
<evidence type="ECO:0000256" key="5">
    <source>
        <dbReference type="ARBA" id="ARBA00022741"/>
    </source>
</evidence>
<accession>A0A167F7I1</accession>
<gene>
    <name evidence="13" type="primary">TCD2</name>
    <name evidence="13" type="ORF">AWJ20_2524</name>
</gene>
<dbReference type="InterPro" id="IPR035985">
    <property type="entry name" value="Ubiquitin-activating_enz"/>
</dbReference>
<dbReference type="GO" id="GO:0005524">
    <property type="term" value="F:ATP binding"/>
    <property type="evidence" value="ECO:0007669"/>
    <property type="project" value="UniProtKB-KW"/>
</dbReference>
<dbReference type="AlphaFoldDB" id="A0A167F7I1"/>
<dbReference type="RefSeq" id="XP_018737386.1">
    <property type="nucleotide sequence ID" value="XM_018879473.1"/>
</dbReference>
<dbReference type="OrthoDB" id="10265862at2759"/>
<dbReference type="EMBL" id="CP014503">
    <property type="protein sequence ID" value="ANB14909.1"/>
    <property type="molecule type" value="Genomic_DNA"/>
</dbReference>